<evidence type="ECO:0000313" key="3">
    <source>
        <dbReference type="Proteomes" id="UP001432322"/>
    </source>
</evidence>
<keyword evidence="3" id="KW-1185">Reference proteome</keyword>
<keyword evidence="1" id="KW-0812">Transmembrane</keyword>
<dbReference type="PANTHER" id="PTHR45830:SF15">
    <property type="entry name" value="SERPENTINE RECEPTOR, CLASS I"/>
    <property type="match status" value="1"/>
</dbReference>
<dbReference type="EMBL" id="BTSY01000006">
    <property type="protein sequence ID" value="GMT32564.1"/>
    <property type="molecule type" value="Genomic_DNA"/>
</dbReference>
<reference evidence="2" key="1">
    <citation type="submission" date="2023-10" db="EMBL/GenBank/DDBJ databases">
        <title>Genome assembly of Pristionchus species.</title>
        <authorList>
            <person name="Yoshida K."/>
            <person name="Sommer R.J."/>
        </authorList>
    </citation>
    <scope>NUCLEOTIDE SEQUENCE</scope>
    <source>
        <strain evidence="2">RS5133</strain>
    </source>
</reference>
<evidence type="ECO:0000313" key="2">
    <source>
        <dbReference type="EMBL" id="GMT32564.1"/>
    </source>
</evidence>
<feature type="transmembrane region" description="Helical" evidence="1">
    <location>
        <begin position="59"/>
        <end position="80"/>
    </location>
</feature>
<evidence type="ECO:0008006" key="4">
    <source>
        <dbReference type="Google" id="ProtNLM"/>
    </source>
</evidence>
<name>A0AAV5WPD6_9BILA</name>
<feature type="transmembrane region" description="Helical" evidence="1">
    <location>
        <begin position="146"/>
        <end position="168"/>
    </location>
</feature>
<dbReference type="AlphaFoldDB" id="A0AAV5WPD6"/>
<keyword evidence="1" id="KW-1133">Transmembrane helix</keyword>
<feature type="transmembrane region" description="Helical" evidence="1">
    <location>
        <begin position="292"/>
        <end position="314"/>
    </location>
</feature>
<dbReference type="Proteomes" id="UP001432322">
    <property type="component" value="Unassembled WGS sequence"/>
</dbReference>
<gene>
    <name evidence="2" type="ORF">PFISCL1PPCAC_23861</name>
</gene>
<keyword evidence="1" id="KW-0472">Membrane</keyword>
<protein>
    <recommendedName>
        <fullName evidence="4">G protein-coupled receptor</fullName>
    </recommendedName>
</protein>
<dbReference type="PANTHER" id="PTHR45830">
    <property type="entry name" value="SERPENTINE RECEPTOR, CLASS I"/>
    <property type="match status" value="1"/>
</dbReference>
<feature type="transmembrane region" description="Helical" evidence="1">
    <location>
        <begin position="254"/>
        <end position="280"/>
    </location>
</feature>
<comment type="caution">
    <text evidence="2">The sequence shown here is derived from an EMBL/GenBank/DDBJ whole genome shotgun (WGS) entry which is preliminary data.</text>
</comment>
<feature type="transmembrane region" description="Helical" evidence="1">
    <location>
        <begin position="100"/>
        <end position="125"/>
    </location>
</feature>
<dbReference type="InterPro" id="IPR019422">
    <property type="entry name" value="7TM_GPCR_serpentine_rcpt_Srh"/>
</dbReference>
<feature type="non-terminal residue" evidence="2">
    <location>
        <position position="345"/>
    </location>
</feature>
<sequence length="345" mass="39577">MPNFTGPLLYNFHWDRDFALDIIDTCQKFVPLITLTTIRPVIFYILLRNQSFSDDIRWGYIVNMIALSLHEFNFCYLYRLQLITPFAAFYCEGPICRLGIPINILMAYMAFSMVASIPTFLYILLRMHHKIVSNTNTRFLFSKRTQTVMVALETIILLINIVVCAIDAKESANAEEIRKIPELAWLVSRGGTLMLFGGPGNPERFGNELSLLAFTVVLIAPIIVFLTRHSTRTMRRTKVSLTTRTQRFQNRLQLVFFLQMQIVVFFYALPMMLLILAMFIDLRGLPPIFLAILRYLIMPAFSIESALIAIVFLLKNPTNLQLVTRMIKRLSCGLLGIHKMSTADG</sequence>
<accession>A0AAV5WPD6</accession>
<evidence type="ECO:0000256" key="1">
    <source>
        <dbReference type="SAM" id="Phobius"/>
    </source>
</evidence>
<feature type="transmembrane region" description="Helical" evidence="1">
    <location>
        <begin position="209"/>
        <end position="227"/>
    </location>
</feature>
<dbReference type="Pfam" id="PF10318">
    <property type="entry name" value="7TM_GPCR_Srh"/>
    <property type="match status" value="1"/>
</dbReference>
<proteinExistence type="predicted"/>
<organism evidence="2 3">
    <name type="scientific">Pristionchus fissidentatus</name>
    <dbReference type="NCBI Taxonomy" id="1538716"/>
    <lineage>
        <taxon>Eukaryota</taxon>
        <taxon>Metazoa</taxon>
        <taxon>Ecdysozoa</taxon>
        <taxon>Nematoda</taxon>
        <taxon>Chromadorea</taxon>
        <taxon>Rhabditida</taxon>
        <taxon>Rhabditina</taxon>
        <taxon>Diplogasteromorpha</taxon>
        <taxon>Diplogasteroidea</taxon>
        <taxon>Neodiplogasteridae</taxon>
        <taxon>Pristionchus</taxon>
    </lineage>
</organism>
<feature type="transmembrane region" description="Helical" evidence="1">
    <location>
        <begin position="29"/>
        <end position="47"/>
    </location>
</feature>